<organism evidence="2 3">
    <name type="scientific">Corynebacterium aquatimens</name>
    <dbReference type="NCBI Taxonomy" id="1190508"/>
    <lineage>
        <taxon>Bacteria</taxon>
        <taxon>Bacillati</taxon>
        <taxon>Actinomycetota</taxon>
        <taxon>Actinomycetes</taxon>
        <taxon>Mycobacteriales</taxon>
        <taxon>Corynebacteriaceae</taxon>
        <taxon>Corynebacterium</taxon>
    </lineage>
</organism>
<dbReference type="RefSeq" id="WP_231375499.1">
    <property type="nucleotide sequence ID" value="NZ_CP046980.1"/>
</dbReference>
<feature type="transmembrane region" description="Helical" evidence="1">
    <location>
        <begin position="93"/>
        <end position="111"/>
    </location>
</feature>
<feature type="transmembrane region" description="Helical" evidence="1">
    <location>
        <begin position="49"/>
        <end position="68"/>
    </location>
</feature>
<dbReference type="Proteomes" id="UP000658613">
    <property type="component" value="Unassembled WGS sequence"/>
</dbReference>
<keyword evidence="1" id="KW-1133">Transmembrane helix</keyword>
<reference evidence="2" key="1">
    <citation type="submission" date="2020-11" db="EMBL/GenBank/DDBJ databases">
        <title>Sequencing the genomes of 1000 actinobacteria strains.</title>
        <authorList>
            <person name="Klenk H.-P."/>
        </authorList>
    </citation>
    <scope>NUCLEOTIDE SEQUENCE</scope>
    <source>
        <strain evidence="2">DSM 45632</strain>
    </source>
</reference>
<evidence type="ECO:0000313" key="3">
    <source>
        <dbReference type="Proteomes" id="UP000658613"/>
    </source>
</evidence>
<name>A0A931GUB4_9CORY</name>
<evidence type="ECO:0000313" key="2">
    <source>
        <dbReference type="EMBL" id="MBG6122595.1"/>
    </source>
</evidence>
<comment type="caution">
    <text evidence="2">The sequence shown here is derived from an EMBL/GenBank/DDBJ whole genome shotgun (WGS) entry which is preliminary data.</text>
</comment>
<gene>
    <name evidence="2" type="ORF">IW254_001564</name>
</gene>
<keyword evidence="1" id="KW-0812">Transmembrane</keyword>
<evidence type="ECO:0000256" key="1">
    <source>
        <dbReference type="SAM" id="Phobius"/>
    </source>
</evidence>
<keyword evidence="1" id="KW-0472">Membrane</keyword>
<proteinExistence type="predicted"/>
<accession>A0A931GUB4</accession>
<protein>
    <submittedName>
        <fullName evidence="2">Uncharacterized protein</fullName>
    </submittedName>
</protein>
<keyword evidence="3" id="KW-1185">Reference proteome</keyword>
<sequence>MTATIQDQVGETAIDYNALDNTTAGRALQAAFVGAFYAVPDYVARGRGVASLGVLAALVATIGVFNSFDEDPRNDLTAQLDHGHEVGSPAKTWGLLVGLTAGLAGALAGHVKFHGWLNTTLRKKGWARPHTRIGAAAAIATFAVTEALARR</sequence>
<dbReference type="AlphaFoldDB" id="A0A931GUB4"/>
<dbReference type="EMBL" id="JADOUE010000001">
    <property type="protein sequence ID" value="MBG6122595.1"/>
    <property type="molecule type" value="Genomic_DNA"/>
</dbReference>